<proteinExistence type="predicted"/>
<sequence length="63" mass="7406">MSLKFVSYTAILHLNFVSRMYIASQLLSWPTTWLIVRASLLVWLFESDTLLFAFVTLDWRPPV</sequence>
<accession>A0A2P2MMB2</accession>
<evidence type="ECO:0000313" key="1">
    <source>
        <dbReference type="EMBL" id="MBX31374.1"/>
    </source>
</evidence>
<protein>
    <submittedName>
        <fullName evidence="1">Eukaryotic translation initiation factor isoform 4G-1</fullName>
    </submittedName>
</protein>
<reference evidence="1" key="1">
    <citation type="submission" date="2018-02" db="EMBL/GenBank/DDBJ databases">
        <title>Rhizophora mucronata_Transcriptome.</title>
        <authorList>
            <person name="Meera S.P."/>
            <person name="Sreeshan A."/>
            <person name="Augustine A."/>
        </authorList>
    </citation>
    <scope>NUCLEOTIDE SEQUENCE</scope>
    <source>
        <tissue evidence="1">Leaf</tissue>
    </source>
</reference>
<organism evidence="1">
    <name type="scientific">Rhizophora mucronata</name>
    <name type="common">Asiatic mangrove</name>
    <dbReference type="NCBI Taxonomy" id="61149"/>
    <lineage>
        <taxon>Eukaryota</taxon>
        <taxon>Viridiplantae</taxon>
        <taxon>Streptophyta</taxon>
        <taxon>Embryophyta</taxon>
        <taxon>Tracheophyta</taxon>
        <taxon>Spermatophyta</taxon>
        <taxon>Magnoliopsida</taxon>
        <taxon>eudicotyledons</taxon>
        <taxon>Gunneridae</taxon>
        <taxon>Pentapetalae</taxon>
        <taxon>rosids</taxon>
        <taxon>fabids</taxon>
        <taxon>Malpighiales</taxon>
        <taxon>Rhizophoraceae</taxon>
        <taxon>Rhizophora</taxon>
    </lineage>
</organism>
<dbReference type="AlphaFoldDB" id="A0A2P2MMB2"/>
<dbReference type="GO" id="GO:0003743">
    <property type="term" value="F:translation initiation factor activity"/>
    <property type="evidence" value="ECO:0007669"/>
    <property type="project" value="UniProtKB-KW"/>
</dbReference>
<name>A0A2P2MMB2_RHIMU</name>
<keyword evidence="1" id="KW-0648">Protein biosynthesis</keyword>
<dbReference type="EMBL" id="GGEC01050890">
    <property type="protein sequence ID" value="MBX31374.1"/>
    <property type="molecule type" value="Transcribed_RNA"/>
</dbReference>
<keyword evidence="1" id="KW-0396">Initiation factor</keyword>